<sequence length="356" mass="40263">MKEDSFQQNQPDYPNCKLQSLSAEADAADLTKNGHIPSHTISNKAGSYSTVYQQHRPQNYVFSSASKQASAPYINSDASLSREERLELMEAKHRMLLEQVASCHNLLKKSNYATRLRKYEEPQRSPTYCNERTFVPISSQETAHYANSPGYRDEYFQLKDAVTLPRESNSRKIPSESSSIVYPSPLAFNRLSTELKNGALNNIQESNIDQEETIFAVSVTQENCTSPIGPEDFEVQALMSKMKASRKDNSTFSLDYNYGENLLDGSDTYSFVNQFKRRYSNITARDPYTSSFSSSLRSPKNPIKIRHLKSTPNMNGQNHYFMRELQEPPNSQHSSILTLGANLDFSKQAFSMGTAS</sequence>
<dbReference type="EMBL" id="JBJKFK010000266">
    <property type="protein sequence ID" value="KAL3318258.1"/>
    <property type="molecule type" value="Genomic_DNA"/>
</dbReference>
<organism evidence="1 2">
    <name type="scientific">Cichlidogyrus casuarinus</name>
    <dbReference type="NCBI Taxonomy" id="1844966"/>
    <lineage>
        <taxon>Eukaryota</taxon>
        <taxon>Metazoa</taxon>
        <taxon>Spiralia</taxon>
        <taxon>Lophotrochozoa</taxon>
        <taxon>Platyhelminthes</taxon>
        <taxon>Monogenea</taxon>
        <taxon>Monopisthocotylea</taxon>
        <taxon>Dactylogyridea</taxon>
        <taxon>Ancyrocephalidae</taxon>
        <taxon>Cichlidogyrus</taxon>
    </lineage>
</organism>
<protein>
    <submittedName>
        <fullName evidence="1">Uncharacterized protein</fullName>
    </submittedName>
</protein>
<accession>A0ABD2QFD9</accession>
<keyword evidence="2" id="KW-1185">Reference proteome</keyword>
<comment type="caution">
    <text evidence="1">The sequence shown here is derived from an EMBL/GenBank/DDBJ whole genome shotgun (WGS) entry which is preliminary data.</text>
</comment>
<proteinExistence type="predicted"/>
<dbReference type="Proteomes" id="UP001626550">
    <property type="component" value="Unassembled WGS sequence"/>
</dbReference>
<dbReference type="AlphaFoldDB" id="A0ABD2QFD9"/>
<evidence type="ECO:0000313" key="2">
    <source>
        <dbReference type="Proteomes" id="UP001626550"/>
    </source>
</evidence>
<reference evidence="1 2" key="1">
    <citation type="submission" date="2024-11" db="EMBL/GenBank/DDBJ databases">
        <title>Adaptive evolution of stress response genes in parasites aligns with host niche diversity.</title>
        <authorList>
            <person name="Hahn C."/>
            <person name="Resl P."/>
        </authorList>
    </citation>
    <scope>NUCLEOTIDE SEQUENCE [LARGE SCALE GENOMIC DNA]</scope>
    <source>
        <strain evidence="1">EGGRZ-B1_66</strain>
        <tissue evidence="1">Body</tissue>
    </source>
</reference>
<gene>
    <name evidence="1" type="ORF">Ciccas_003078</name>
</gene>
<evidence type="ECO:0000313" key="1">
    <source>
        <dbReference type="EMBL" id="KAL3318258.1"/>
    </source>
</evidence>
<name>A0ABD2QFD9_9PLAT</name>